<keyword evidence="2" id="KW-1185">Reference proteome</keyword>
<dbReference type="Proteomes" id="UP000004995">
    <property type="component" value="Unassembled WGS sequence"/>
</dbReference>
<protein>
    <submittedName>
        <fullName evidence="1">Uncharacterized protein</fullName>
    </submittedName>
</protein>
<reference evidence="1" key="2">
    <citation type="submission" date="2018-08" db="UniProtKB">
        <authorList>
            <consortium name="EnsemblPlants"/>
        </authorList>
    </citation>
    <scope>IDENTIFICATION</scope>
    <source>
        <strain evidence="1">Yugu1</strain>
    </source>
</reference>
<evidence type="ECO:0000313" key="2">
    <source>
        <dbReference type="Proteomes" id="UP000004995"/>
    </source>
</evidence>
<reference evidence="2" key="1">
    <citation type="journal article" date="2012" name="Nat. Biotechnol.">
        <title>Reference genome sequence of the model plant Setaria.</title>
        <authorList>
            <person name="Bennetzen J.L."/>
            <person name="Schmutz J."/>
            <person name="Wang H."/>
            <person name="Percifield R."/>
            <person name="Hawkins J."/>
            <person name="Pontaroli A.C."/>
            <person name="Estep M."/>
            <person name="Feng L."/>
            <person name="Vaughn J.N."/>
            <person name="Grimwood J."/>
            <person name="Jenkins J."/>
            <person name="Barry K."/>
            <person name="Lindquist E."/>
            <person name="Hellsten U."/>
            <person name="Deshpande S."/>
            <person name="Wang X."/>
            <person name="Wu X."/>
            <person name="Mitros T."/>
            <person name="Triplett J."/>
            <person name="Yang X."/>
            <person name="Ye C.Y."/>
            <person name="Mauro-Herrera M."/>
            <person name="Wang L."/>
            <person name="Li P."/>
            <person name="Sharma M."/>
            <person name="Sharma R."/>
            <person name="Ronald P.C."/>
            <person name="Panaud O."/>
            <person name="Kellogg E.A."/>
            <person name="Brutnell T.P."/>
            <person name="Doust A.N."/>
            <person name="Tuskan G.A."/>
            <person name="Rokhsar D."/>
            <person name="Devos K.M."/>
        </authorList>
    </citation>
    <scope>NUCLEOTIDE SEQUENCE [LARGE SCALE GENOMIC DNA]</scope>
    <source>
        <strain evidence="2">cv. Yugu1</strain>
    </source>
</reference>
<accession>K3ZEQ0</accession>
<organism evidence="1 2">
    <name type="scientific">Setaria italica</name>
    <name type="common">Foxtail millet</name>
    <name type="synonym">Panicum italicum</name>
    <dbReference type="NCBI Taxonomy" id="4555"/>
    <lineage>
        <taxon>Eukaryota</taxon>
        <taxon>Viridiplantae</taxon>
        <taxon>Streptophyta</taxon>
        <taxon>Embryophyta</taxon>
        <taxon>Tracheophyta</taxon>
        <taxon>Spermatophyta</taxon>
        <taxon>Magnoliopsida</taxon>
        <taxon>Liliopsida</taxon>
        <taxon>Poales</taxon>
        <taxon>Poaceae</taxon>
        <taxon>PACMAD clade</taxon>
        <taxon>Panicoideae</taxon>
        <taxon>Panicodae</taxon>
        <taxon>Paniceae</taxon>
        <taxon>Cenchrinae</taxon>
        <taxon>Setaria</taxon>
    </lineage>
</organism>
<evidence type="ECO:0000313" key="1">
    <source>
        <dbReference type="EnsemblPlants" id="KQL14305"/>
    </source>
</evidence>
<dbReference type="EMBL" id="AGNK02001548">
    <property type="status" value="NOT_ANNOTATED_CDS"/>
    <property type="molecule type" value="Genomic_DNA"/>
</dbReference>
<dbReference type="eggNOG" id="ENOG502R7FA">
    <property type="taxonomic scope" value="Eukaryota"/>
</dbReference>
<sequence>MIVSSNKDGPTIHVFHYSLIVTQVDDQATPNNVNQGPGTRSHAKKLQQEVNSLLAEFKLHTNENCLLPKCCTLIILRFTHEVMDNTRWRKVM</sequence>
<dbReference type="Gramene" id="KQL14305">
    <property type="protein sequence ID" value="KQL14305"/>
    <property type="gene ID" value="SETIT_025046mg"/>
</dbReference>
<dbReference type="EnsemblPlants" id="KQL14305">
    <property type="protein sequence ID" value="KQL14305"/>
    <property type="gene ID" value="SETIT_025046mg"/>
</dbReference>
<dbReference type="AlphaFoldDB" id="K3ZEQ0"/>
<dbReference type="InParanoid" id="K3ZEQ0"/>
<dbReference type="HOGENOM" id="CLU_2417405_0_0_1"/>
<proteinExistence type="predicted"/>
<name>K3ZEQ0_SETIT</name>